<protein>
    <submittedName>
        <fullName evidence="1">Uncharacterized protein</fullName>
    </submittedName>
</protein>
<dbReference type="Proteomes" id="UP000315003">
    <property type="component" value="Chromosome"/>
</dbReference>
<evidence type="ECO:0000313" key="1">
    <source>
        <dbReference type="EMBL" id="QDT60902.1"/>
    </source>
</evidence>
<organism evidence="1 2">
    <name type="scientific">Stieleria bergensis</name>
    <dbReference type="NCBI Taxonomy" id="2528025"/>
    <lineage>
        <taxon>Bacteria</taxon>
        <taxon>Pseudomonadati</taxon>
        <taxon>Planctomycetota</taxon>
        <taxon>Planctomycetia</taxon>
        <taxon>Pirellulales</taxon>
        <taxon>Pirellulaceae</taxon>
        <taxon>Stieleria</taxon>
    </lineage>
</organism>
<accession>A0A517SXU2</accession>
<keyword evidence="2" id="KW-1185">Reference proteome</keyword>
<evidence type="ECO:0000313" key="2">
    <source>
        <dbReference type="Proteomes" id="UP000315003"/>
    </source>
</evidence>
<name>A0A517SXU2_9BACT</name>
<dbReference type="AlphaFoldDB" id="A0A517SXU2"/>
<proteinExistence type="predicted"/>
<dbReference type="EMBL" id="CP036272">
    <property type="protein sequence ID" value="QDT60902.1"/>
    <property type="molecule type" value="Genomic_DNA"/>
</dbReference>
<reference evidence="1 2" key="1">
    <citation type="submission" date="2019-02" db="EMBL/GenBank/DDBJ databases">
        <title>Deep-cultivation of Planctomycetes and their phenomic and genomic characterization uncovers novel biology.</title>
        <authorList>
            <person name="Wiegand S."/>
            <person name="Jogler M."/>
            <person name="Boedeker C."/>
            <person name="Pinto D."/>
            <person name="Vollmers J."/>
            <person name="Rivas-Marin E."/>
            <person name="Kohn T."/>
            <person name="Peeters S.H."/>
            <person name="Heuer A."/>
            <person name="Rast P."/>
            <person name="Oberbeckmann S."/>
            <person name="Bunk B."/>
            <person name="Jeske O."/>
            <person name="Meyerdierks A."/>
            <person name="Storesund J.E."/>
            <person name="Kallscheuer N."/>
            <person name="Luecker S."/>
            <person name="Lage O.M."/>
            <person name="Pohl T."/>
            <person name="Merkel B.J."/>
            <person name="Hornburger P."/>
            <person name="Mueller R.-W."/>
            <person name="Bruemmer F."/>
            <person name="Labrenz M."/>
            <person name="Spormann A.M."/>
            <person name="Op den Camp H."/>
            <person name="Overmann J."/>
            <person name="Amann R."/>
            <person name="Jetten M.S.M."/>
            <person name="Mascher T."/>
            <person name="Medema M.H."/>
            <person name="Devos D.P."/>
            <person name="Kaster A.-K."/>
            <person name="Ovreas L."/>
            <person name="Rohde M."/>
            <person name="Galperin M.Y."/>
            <person name="Jogler C."/>
        </authorList>
    </citation>
    <scope>NUCLEOTIDE SEQUENCE [LARGE SCALE GENOMIC DNA]</scope>
    <source>
        <strain evidence="1 2">SV_7m_r</strain>
    </source>
</reference>
<sequence>MHEGQDQITKKRYQLSKYRLDAIDSLVNEGMVPESYKTALLAEQSRELVSYVYQALHTWRFNEIGHALKRIPVEHLGAVRYLIYKLAASFPKACSRS</sequence>
<gene>
    <name evidence="1" type="ORF">SV7mr_34310</name>
</gene>